<reference evidence="1" key="1">
    <citation type="submission" date="2023-01" db="EMBL/GenBank/DDBJ databases">
        <authorList>
            <person name="Piombo E."/>
        </authorList>
    </citation>
    <scope>NUCLEOTIDE SEQUENCE</scope>
</reference>
<organism evidence="1 2">
    <name type="scientific">Clonostachys chloroleuca</name>
    <dbReference type="NCBI Taxonomy" id="1926264"/>
    <lineage>
        <taxon>Eukaryota</taxon>
        <taxon>Fungi</taxon>
        <taxon>Dikarya</taxon>
        <taxon>Ascomycota</taxon>
        <taxon>Pezizomycotina</taxon>
        <taxon>Sordariomycetes</taxon>
        <taxon>Hypocreomycetidae</taxon>
        <taxon>Hypocreales</taxon>
        <taxon>Bionectriaceae</taxon>
        <taxon>Clonostachys</taxon>
    </lineage>
</organism>
<proteinExistence type="predicted"/>
<comment type="caution">
    <text evidence="1">The sequence shown here is derived from an EMBL/GenBank/DDBJ whole genome shotgun (WGS) entry which is preliminary data.</text>
</comment>
<evidence type="ECO:0000313" key="1">
    <source>
        <dbReference type="EMBL" id="CAI6090542.1"/>
    </source>
</evidence>
<dbReference type="AlphaFoldDB" id="A0AA35Q3N0"/>
<sequence>MDSSRLLVLYRRARCRAQECLYGPSDSIYTSEIHDKYRVALDWDGRPPLNITMFDAWNA</sequence>
<accession>A0AA35Q3N0</accession>
<evidence type="ECO:0000313" key="2">
    <source>
        <dbReference type="Proteomes" id="UP001160390"/>
    </source>
</evidence>
<keyword evidence="2" id="KW-1185">Reference proteome</keyword>
<name>A0AA35Q3N0_9HYPO</name>
<gene>
    <name evidence="1" type="ORF">CCHLO57077_00018218</name>
</gene>
<dbReference type="Proteomes" id="UP001160390">
    <property type="component" value="Unassembled WGS sequence"/>
</dbReference>
<protein>
    <submittedName>
        <fullName evidence="1">Uncharacterized protein</fullName>
    </submittedName>
</protein>
<dbReference type="EMBL" id="CABFNP030001023">
    <property type="protein sequence ID" value="CAI6090542.1"/>
    <property type="molecule type" value="Genomic_DNA"/>
</dbReference>